<accession>A0AAD5MTB4</accession>
<protein>
    <submittedName>
        <fullName evidence="2">Uncharacterized protein</fullName>
    </submittedName>
</protein>
<comment type="caution">
    <text evidence="2">The sequence shown here is derived from an EMBL/GenBank/DDBJ whole genome shotgun (WGS) entry which is preliminary data.</text>
</comment>
<feature type="transmembrane region" description="Helical" evidence="1">
    <location>
        <begin position="20"/>
        <end position="41"/>
    </location>
</feature>
<keyword evidence="1" id="KW-0472">Membrane</keyword>
<gene>
    <name evidence="2" type="ORF">KIN20_024369</name>
</gene>
<keyword evidence="1" id="KW-1133">Transmembrane helix</keyword>
<name>A0AAD5MTB4_PARTN</name>
<reference evidence="2" key="1">
    <citation type="submission" date="2021-06" db="EMBL/GenBank/DDBJ databases">
        <title>Parelaphostrongylus tenuis whole genome reference sequence.</title>
        <authorList>
            <person name="Garwood T.J."/>
            <person name="Larsen P.A."/>
            <person name="Fountain-Jones N.M."/>
            <person name="Garbe J.R."/>
            <person name="Macchietto M.G."/>
            <person name="Kania S.A."/>
            <person name="Gerhold R.W."/>
            <person name="Richards J.E."/>
            <person name="Wolf T.M."/>
        </authorList>
    </citation>
    <scope>NUCLEOTIDE SEQUENCE</scope>
    <source>
        <strain evidence="2">MNPRO001-30</strain>
        <tissue evidence="2">Meninges</tissue>
    </source>
</reference>
<evidence type="ECO:0000256" key="1">
    <source>
        <dbReference type="SAM" id="Phobius"/>
    </source>
</evidence>
<evidence type="ECO:0000313" key="2">
    <source>
        <dbReference type="EMBL" id="KAJ1364305.1"/>
    </source>
</evidence>
<evidence type="ECO:0000313" key="3">
    <source>
        <dbReference type="Proteomes" id="UP001196413"/>
    </source>
</evidence>
<keyword evidence="1" id="KW-0812">Transmembrane</keyword>
<keyword evidence="3" id="KW-1185">Reference proteome</keyword>
<organism evidence="2 3">
    <name type="scientific">Parelaphostrongylus tenuis</name>
    <name type="common">Meningeal worm</name>
    <dbReference type="NCBI Taxonomy" id="148309"/>
    <lineage>
        <taxon>Eukaryota</taxon>
        <taxon>Metazoa</taxon>
        <taxon>Ecdysozoa</taxon>
        <taxon>Nematoda</taxon>
        <taxon>Chromadorea</taxon>
        <taxon>Rhabditida</taxon>
        <taxon>Rhabditina</taxon>
        <taxon>Rhabditomorpha</taxon>
        <taxon>Strongyloidea</taxon>
        <taxon>Metastrongylidae</taxon>
        <taxon>Parelaphostrongylus</taxon>
    </lineage>
</organism>
<sequence>MKQRKYETTTQKFHENVQMISARLLSVYVMMALMAVSSYALQGIIGLQGINEEVEKEISDMGLVKCVV</sequence>
<proteinExistence type="predicted"/>
<dbReference type="AlphaFoldDB" id="A0AAD5MTB4"/>
<dbReference type="EMBL" id="JAHQIW010004928">
    <property type="protein sequence ID" value="KAJ1364305.1"/>
    <property type="molecule type" value="Genomic_DNA"/>
</dbReference>
<dbReference type="Proteomes" id="UP001196413">
    <property type="component" value="Unassembled WGS sequence"/>
</dbReference>